<dbReference type="RefSeq" id="WP_235510972.1">
    <property type="nucleotide sequence ID" value="NZ_CP010899.1"/>
</dbReference>
<dbReference type="KEGG" id="skn:SKUN_001148"/>
<keyword evidence="1" id="KW-0812">Transmembrane</keyword>
<feature type="transmembrane region" description="Helical" evidence="1">
    <location>
        <begin position="44"/>
        <end position="61"/>
    </location>
</feature>
<protein>
    <submittedName>
        <fullName evidence="2">Spiroplasmavirus-related protein</fullName>
    </submittedName>
</protein>
<organism evidence="2 3">
    <name type="scientific">Spiroplasma kunkelii CR2-3x</name>
    <dbReference type="NCBI Taxonomy" id="273035"/>
    <lineage>
        <taxon>Bacteria</taxon>
        <taxon>Bacillati</taxon>
        <taxon>Mycoplasmatota</taxon>
        <taxon>Mollicutes</taxon>
        <taxon>Entomoplasmatales</taxon>
        <taxon>Spiroplasmataceae</taxon>
        <taxon>Spiroplasma</taxon>
    </lineage>
</organism>
<dbReference type="EMBL" id="CP010899">
    <property type="protein sequence ID" value="ALA98034.1"/>
    <property type="molecule type" value="Genomic_DNA"/>
</dbReference>
<dbReference type="PATRIC" id="fig|273035.7.peg.1419"/>
<proteinExistence type="predicted"/>
<feature type="transmembrane region" description="Helical" evidence="1">
    <location>
        <begin position="16"/>
        <end position="32"/>
    </location>
</feature>
<reference evidence="2 3" key="1">
    <citation type="journal article" date="2015" name="Genome Announc.">
        <title>Complete Genome Sequence of Spiroplasma kunkelii Strain CR2-3x, Causal Agent of Corn Stunt Disease in Zea mays L.</title>
        <authorList>
            <person name="Davis R.E."/>
            <person name="Shao J."/>
            <person name="Dally E.L."/>
            <person name="Zhao Y."/>
            <person name="Gasparich G.E."/>
            <person name="Gaynor B.J."/>
            <person name="Athey J.C."/>
            <person name="Harrison N.A."/>
            <person name="Donofrio N."/>
        </authorList>
    </citation>
    <scope>NUCLEOTIDE SEQUENCE [LARGE SCALE GENOMIC DNA]</scope>
    <source>
        <strain evidence="2 3">CR2-3x</strain>
    </source>
</reference>
<gene>
    <name evidence="2" type="ORF">SKUN_001148</name>
</gene>
<name>A0A0K2JHG6_SPIKU</name>
<accession>A0A0K2JHG6</accession>
<dbReference type="AlphaFoldDB" id="A0A0K2JHG6"/>
<keyword evidence="1" id="KW-1133">Transmembrane helix</keyword>
<sequence>MINLLVENNNSNWDKIFSFVFDIFLFIFDVVWNTKLPMTNTSISYFLIFFMVIKLSIYAIHGTSTQYNNLGSTVQTGVSNIYSATVRGVFDTKQGMRKHIKERKQFKINRNKKQLSSLAKQAKTREQGCLYFFFFTRFSQPFWKYFYHKNKILLTFF</sequence>
<dbReference type="STRING" id="273035.SKUN_001148"/>
<keyword evidence="3" id="KW-1185">Reference proteome</keyword>
<evidence type="ECO:0000313" key="3">
    <source>
        <dbReference type="Proteomes" id="UP000062963"/>
    </source>
</evidence>
<keyword evidence="1" id="KW-0472">Membrane</keyword>
<dbReference type="Proteomes" id="UP000062963">
    <property type="component" value="Chromosome"/>
</dbReference>
<evidence type="ECO:0000313" key="2">
    <source>
        <dbReference type="EMBL" id="ALA98034.1"/>
    </source>
</evidence>
<evidence type="ECO:0000256" key="1">
    <source>
        <dbReference type="SAM" id="Phobius"/>
    </source>
</evidence>